<reference evidence="2 3" key="1">
    <citation type="submission" date="2020-07" db="EMBL/GenBank/DDBJ databases">
        <title>Spirosoma foliorum sp. nov., isolated from the leaves on the Nejang mountain Korea, Republic of.</title>
        <authorList>
            <person name="Ho H."/>
            <person name="Lee Y.-J."/>
            <person name="Nurcahyanto D.-A."/>
            <person name="Kim S.-G."/>
        </authorList>
    </citation>
    <scope>NUCLEOTIDE SEQUENCE [LARGE SCALE GENOMIC DNA]</scope>
    <source>
        <strain evidence="2 3">PL0136</strain>
    </source>
</reference>
<protein>
    <submittedName>
        <fullName evidence="2">HmuY family protein</fullName>
    </submittedName>
</protein>
<feature type="signal peptide" evidence="1">
    <location>
        <begin position="1"/>
        <end position="18"/>
    </location>
</feature>
<dbReference type="InterPro" id="IPR025921">
    <property type="entry name" value="HmuY"/>
</dbReference>
<dbReference type="RefSeq" id="WP_182461954.1">
    <property type="nucleotide sequence ID" value="NZ_CP059732.1"/>
</dbReference>
<organism evidence="2 3">
    <name type="scientific">Spirosoma foliorum</name>
    <dbReference type="NCBI Taxonomy" id="2710596"/>
    <lineage>
        <taxon>Bacteria</taxon>
        <taxon>Pseudomonadati</taxon>
        <taxon>Bacteroidota</taxon>
        <taxon>Cytophagia</taxon>
        <taxon>Cytophagales</taxon>
        <taxon>Cytophagaceae</taxon>
        <taxon>Spirosoma</taxon>
    </lineage>
</organism>
<dbReference type="AlphaFoldDB" id="A0A7G5H0G4"/>
<proteinExistence type="predicted"/>
<keyword evidence="1" id="KW-0732">Signal</keyword>
<dbReference type="EMBL" id="CP059732">
    <property type="protein sequence ID" value="QMW04606.1"/>
    <property type="molecule type" value="Genomic_DNA"/>
</dbReference>
<feature type="chain" id="PRO_5028969678" evidence="1">
    <location>
        <begin position="19"/>
        <end position="462"/>
    </location>
</feature>
<gene>
    <name evidence="2" type="ORF">H3H32_06645</name>
</gene>
<dbReference type="KEGG" id="sfol:H3H32_06645"/>
<accession>A0A7G5H0G4</accession>
<evidence type="ECO:0000313" key="3">
    <source>
        <dbReference type="Proteomes" id="UP000515369"/>
    </source>
</evidence>
<evidence type="ECO:0000256" key="1">
    <source>
        <dbReference type="SAM" id="SignalP"/>
    </source>
</evidence>
<dbReference type="Proteomes" id="UP000515369">
    <property type="component" value="Chromosome"/>
</dbReference>
<dbReference type="Pfam" id="PF14064">
    <property type="entry name" value="HmuY"/>
    <property type="match status" value="1"/>
</dbReference>
<name>A0A7G5H0G4_9BACT</name>
<evidence type="ECO:0000313" key="2">
    <source>
        <dbReference type="EMBL" id="QMW04606.1"/>
    </source>
</evidence>
<dbReference type="CDD" id="cd12105">
    <property type="entry name" value="HmuY"/>
    <property type="match status" value="1"/>
</dbReference>
<keyword evidence="3" id="KW-1185">Reference proteome</keyword>
<sequence length="462" mass="48825">MKKVVIIMFALVVSTLNACKEADPPLPDNLVQFESAEQGIDATTTETTIKLKLSRAVDAATPVTLQVTPSGITYGTQFTTTPAVTTNTLSLTVPAGASEASFKLTKAADLFLAGTETVAFSIASASSPVIVGTTKQLTVKFTSIVSSGTTLTLDGGTGGSSAVNAVFVDLSNNAQNSVKRSSWDLGFSTSTDFRVIINNMTGAAAISLSKNDLTQVTAADTVGLVLSTSDFSPSGLKLVDDVSGDLTKTVIPSISATDTDNKVFILNRGTGGSTAPKGWIKLRVLRNGTTGYTLQYAGIKETTFKTVTITKDAAYNFNFVSFDTGAAVAVEPAKAKWDIEWTGGIYITSDGTNNIPYYFSDQVYINYLGGVTAAEVLTSTVTYDAYVESNIATTTFKADRSVIGSNWRVTQGTPIGVKTDRFYVVKDAAGNVYKLKFISFISNDGGVRGNPKFEFKLVKKAS</sequence>